<protein>
    <submittedName>
        <fullName evidence="2">Uncharacterized protein</fullName>
    </submittedName>
</protein>
<dbReference type="AlphaFoldDB" id="A0A7V2T1K8"/>
<reference evidence="2" key="1">
    <citation type="journal article" date="2020" name="mSystems">
        <title>Genome- and Community-Level Interaction Insights into Carbon Utilization and Element Cycling Functions of Hydrothermarchaeota in Hydrothermal Sediment.</title>
        <authorList>
            <person name="Zhou Z."/>
            <person name="Liu Y."/>
            <person name="Xu W."/>
            <person name="Pan J."/>
            <person name="Luo Z.H."/>
            <person name="Li M."/>
        </authorList>
    </citation>
    <scope>NUCLEOTIDE SEQUENCE [LARGE SCALE GENOMIC DNA]</scope>
    <source>
        <strain evidence="2">HyVt-493</strain>
    </source>
</reference>
<proteinExistence type="predicted"/>
<organism evidence="2">
    <name type="scientific">Leucothrix mucor</name>
    <dbReference type="NCBI Taxonomy" id="45248"/>
    <lineage>
        <taxon>Bacteria</taxon>
        <taxon>Pseudomonadati</taxon>
        <taxon>Pseudomonadota</taxon>
        <taxon>Gammaproteobacteria</taxon>
        <taxon>Thiotrichales</taxon>
        <taxon>Thiotrichaceae</taxon>
        <taxon>Leucothrix</taxon>
    </lineage>
</organism>
<comment type="caution">
    <text evidence="2">The sequence shown here is derived from an EMBL/GenBank/DDBJ whole genome shotgun (WGS) entry which is preliminary data.</text>
</comment>
<sequence>MLKKWVVSTTLSLSLLSGIAIGADTDELVSYTKNIVHNHGGGGRGVDTIPLVIPETNSHQCAVFNSAELEYSMRRYANATITTRPLLHCDPRGRAGCSLDISWQHAPAGG</sequence>
<feature type="non-terminal residue" evidence="2">
    <location>
        <position position="110"/>
    </location>
</feature>
<evidence type="ECO:0000313" key="2">
    <source>
        <dbReference type="EMBL" id="HFC92942.1"/>
    </source>
</evidence>
<gene>
    <name evidence="2" type="ORF">ENJ51_09040</name>
</gene>
<name>A0A7V2T1K8_LEUMU</name>
<keyword evidence="1" id="KW-0732">Signal</keyword>
<accession>A0A7V2T1K8</accession>
<dbReference type="Proteomes" id="UP000885750">
    <property type="component" value="Unassembled WGS sequence"/>
</dbReference>
<evidence type="ECO:0000256" key="1">
    <source>
        <dbReference type="SAM" id="SignalP"/>
    </source>
</evidence>
<feature type="signal peptide" evidence="1">
    <location>
        <begin position="1"/>
        <end position="22"/>
    </location>
</feature>
<dbReference type="EMBL" id="DRMS01000339">
    <property type="protein sequence ID" value="HFC92942.1"/>
    <property type="molecule type" value="Genomic_DNA"/>
</dbReference>
<feature type="chain" id="PRO_5031244835" evidence="1">
    <location>
        <begin position="23"/>
        <end position="110"/>
    </location>
</feature>